<keyword evidence="8" id="KW-0648">Protein biosynthesis</keyword>
<dbReference type="NCBIfam" id="NF004314">
    <property type="entry name" value="PRK05710.1-3"/>
    <property type="match status" value="1"/>
</dbReference>
<feature type="binding site" evidence="7">
    <location>
        <position position="106"/>
    </location>
    <ligand>
        <name>Zn(2+)</name>
        <dbReference type="ChEBI" id="CHEBI:29105"/>
    </ligand>
</feature>
<dbReference type="PRINTS" id="PR00987">
    <property type="entry name" value="TRNASYNTHGLU"/>
</dbReference>
<comment type="similarity">
    <text evidence="7">Belongs to the class-I aminoacyl-tRNA synthetase family. GluQ subfamily.</text>
</comment>
<evidence type="ECO:0000259" key="9">
    <source>
        <dbReference type="Pfam" id="PF00749"/>
    </source>
</evidence>
<keyword evidence="3 7" id="KW-0547">Nucleotide-binding</keyword>
<dbReference type="NCBIfam" id="NF004313">
    <property type="entry name" value="PRK05710.1-2"/>
    <property type="match status" value="1"/>
</dbReference>
<protein>
    <recommendedName>
        <fullName evidence="7">Glutamyl-Q tRNA(Asp) synthetase</fullName>
        <shortName evidence="7">Glu-Q-RSs</shortName>
        <ecNumber evidence="7">6.1.1.-</ecNumber>
    </recommendedName>
</protein>
<evidence type="ECO:0000313" key="11">
    <source>
        <dbReference type="Proteomes" id="UP000601990"/>
    </source>
</evidence>
<dbReference type="EC" id="6.1.1.-" evidence="7"/>
<dbReference type="InterPro" id="IPR022380">
    <property type="entry name" value="Glu-Q_tRNA(Asp)_Synthase"/>
</dbReference>
<organism evidence="10 11">
    <name type="scientific">Aromatoleum buckelii</name>
    <dbReference type="NCBI Taxonomy" id="200254"/>
    <lineage>
        <taxon>Bacteria</taxon>
        <taxon>Pseudomonadati</taxon>
        <taxon>Pseudomonadota</taxon>
        <taxon>Betaproteobacteria</taxon>
        <taxon>Rhodocyclales</taxon>
        <taxon>Rhodocyclaceae</taxon>
        <taxon>Aromatoleum</taxon>
    </lineage>
</organism>
<comment type="cofactor">
    <cofactor evidence="7">
        <name>Zn(2+)</name>
        <dbReference type="ChEBI" id="CHEBI:29105"/>
    </cofactor>
    <text evidence="7">Binds 1 zinc ion per subunit.</text>
</comment>
<dbReference type="InterPro" id="IPR014729">
    <property type="entry name" value="Rossmann-like_a/b/a_fold"/>
</dbReference>
<dbReference type="SUPFAM" id="SSF52374">
    <property type="entry name" value="Nucleotidylyl transferase"/>
    <property type="match status" value="1"/>
</dbReference>
<comment type="caution">
    <text evidence="10">The sequence shown here is derived from an EMBL/GenBank/DDBJ whole genome shotgun (WGS) entry which is preliminary data.</text>
</comment>
<feature type="binding site" evidence="7">
    <location>
        <position position="199"/>
    </location>
    <ligand>
        <name>L-glutamate</name>
        <dbReference type="ChEBI" id="CHEBI:29985"/>
    </ligand>
</feature>
<evidence type="ECO:0000256" key="1">
    <source>
        <dbReference type="ARBA" id="ARBA00022598"/>
    </source>
</evidence>
<feature type="binding site" evidence="7">
    <location>
        <position position="128"/>
    </location>
    <ligand>
        <name>Zn(2+)</name>
        <dbReference type="ChEBI" id="CHEBI:29105"/>
    </ligand>
</feature>
<evidence type="ECO:0000256" key="8">
    <source>
        <dbReference type="RuleBase" id="RU363037"/>
    </source>
</evidence>
<evidence type="ECO:0000256" key="7">
    <source>
        <dbReference type="HAMAP-Rule" id="MF_01428"/>
    </source>
</evidence>
<keyword evidence="2 7" id="KW-0479">Metal-binding</keyword>
<feature type="domain" description="Glutamyl/glutaminyl-tRNA synthetase class Ib catalytic" evidence="9">
    <location>
        <begin position="12"/>
        <end position="245"/>
    </location>
</feature>
<dbReference type="Proteomes" id="UP000601990">
    <property type="component" value="Unassembled WGS sequence"/>
</dbReference>
<evidence type="ECO:0000256" key="3">
    <source>
        <dbReference type="ARBA" id="ARBA00022741"/>
    </source>
</evidence>
<dbReference type="GO" id="GO:0016874">
    <property type="term" value="F:ligase activity"/>
    <property type="evidence" value="ECO:0007669"/>
    <property type="project" value="UniProtKB-KW"/>
</dbReference>
<dbReference type="Gene3D" id="3.40.50.620">
    <property type="entry name" value="HUPs"/>
    <property type="match status" value="1"/>
</dbReference>
<comment type="function">
    <text evidence="7">Catalyzes the tRNA-independent activation of glutamate in presence of ATP and the subsequent transfer of glutamate onto a tRNA(Asp). Glutamate is transferred on the 2-amino-5-(4,5-dihydroxy-2-cyclopenten-1-yl) moiety of the queuosine in the wobble position of the QUC anticodon.</text>
</comment>
<feature type="short sequence motif" description="'HIGH' region" evidence="7">
    <location>
        <begin position="15"/>
        <end position="25"/>
    </location>
</feature>
<feature type="binding site" evidence="7">
    <location>
        <position position="240"/>
    </location>
    <ligand>
        <name>ATP</name>
        <dbReference type="ChEBI" id="CHEBI:30616"/>
    </ligand>
</feature>
<keyword evidence="11" id="KW-1185">Reference proteome</keyword>
<accession>A0ABX1N762</accession>
<dbReference type="InterPro" id="IPR049940">
    <property type="entry name" value="GluQ/Sye"/>
</dbReference>
<keyword evidence="6 7" id="KW-0030">Aminoacyl-tRNA synthetase</keyword>
<feature type="short sequence motif" description="'KMSKS' region" evidence="7">
    <location>
        <begin position="237"/>
        <end position="241"/>
    </location>
</feature>
<feature type="binding site" evidence="7">
    <location>
        <position position="124"/>
    </location>
    <ligand>
        <name>Zn(2+)</name>
        <dbReference type="ChEBI" id="CHEBI:29105"/>
    </ligand>
</feature>
<feature type="binding site" evidence="7">
    <location>
        <position position="104"/>
    </location>
    <ligand>
        <name>Zn(2+)</name>
        <dbReference type="ChEBI" id="CHEBI:29105"/>
    </ligand>
</feature>
<dbReference type="Pfam" id="PF00749">
    <property type="entry name" value="tRNA-synt_1c"/>
    <property type="match status" value="1"/>
</dbReference>
<dbReference type="PANTHER" id="PTHR43311">
    <property type="entry name" value="GLUTAMATE--TRNA LIGASE"/>
    <property type="match status" value="1"/>
</dbReference>
<dbReference type="HAMAP" id="MF_01428">
    <property type="entry name" value="Glu_Q_tRNA_synth"/>
    <property type="match status" value="1"/>
</dbReference>
<evidence type="ECO:0000256" key="5">
    <source>
        <dbReference type="ARBA" id="ARBA00022840"/>
    </source>
</evidence>
<name>A0ABX1N762_9RHOO</name>
<sequence>MIDDTAPPYVGRFAPSPSGPLHFGSLVAAVGSFLDARAHHGQWLLRIEDVDTPRTVPGAAQDIITTLERFGFEWDGEPVWQSARLDAYRDAFERLKAAGQVFPCACTRREMADSALARDGSRLYPGTCRNGLPPGRSAHAWRVRAHGRIVFADRVQGPQEEDLATEVGDYVVLRGDGQFAYQLAVVVDDAAAGVTDVVRGADLLGSTGRQIDLQHLLGYPTPAYAHLPVVVNAAGEKLSKQTLAAPVTALPPARALLAALAFLGQNPPSALGRASLREIWKWAVTHWSLADVPRQLQAEAADAFSDPARETPPAMK</sequence>
<dbReference type="EMBL" id="WTVH01000045">
    <property type="protein sequence ID" value="NMF95062.1"/>
    <property type="molecule type" value="Genomic_DNA"/>
</dbReference>
<feature type="binding site" evidence="7">
    <location>
        <position position="48"/>
    </location>
    <ligand>
        <name>L-glutamate</name>
        <dbReference type="ChEBI" id="CHEBI:29985"/>
    </ligand>
</feature>
<dbReference type="PANTHER" id="PTHR43311:SF1">
    <property type="entry name" value="GLUTAMYL-Q TRNA(ASP) SYNTHETASE"/>
    <property type="match status" value="1"/>
</dbReference>
<dbReference type="NCBIfam" id="TIGR03838">
    <property type="entry name" value="queuosine_YadB"/>
    <property type="match status" value="1"/>
</dbReference>
<evidence type="ECO:0000313" key="10">
    <source>
        <dbReference type="EMBL" id="NMF95062.1"/>
    </source>
</evidence>
<keyword evidence="5 7" id="KW-0067">ATP-binding</keyword>
<evidence type="ECO:0000256" key="6">
    <source>
        <dbReference type="ARBA" id="ARBA00023146"/>
    </source>
</evidence>
<evidence type="ECO:0000256" key="4">
    <source>
        <dbReference type="ARBA" id="ARBA00022833"/>
    </source>
</evidence>
<feature type="binding site" evidence="7">
    <location>
        <begin position="12"/>
        <end position="16"/>
    </location>
    <ligand>
        <name>L-glutamate</name>
        <dbReference type="ChEBI" id="CHEBI:29985"/>
    </ligand>
</feature>
<reference evidence="10" key="1">
    <citation type="submission" date="2019-12" db="EMBL/GenBank/DDBJ databases">
        <title>Comparative genomics gives insights into the taxonomy of the Azoarcus-Aromatoleum group and reveals separate origins of nif in the plant-associated Azoarcus and non-plant-associated Aromatoleum sub-groups.</title>
        <authorList>
            <person name="Lafos M."/>
            <person name="Maluk M."/>
            <person name="Batista M."/>
            <person name="Junghare M."/>
            <person name="Carmona M."/>
            <person name="Faoro H."/>
            <person name="Cruz L.M."/>
            <person name="Battistoni F."/>
            <person name="De Souza E."/>
            <person name="Pedrosa F."/>
            <person name="Chen W.-M."/>
            <person name="Poole P.S."/>
            <person name="Dixon R.A."/>
            <person name="James E.K."/>
        </authorList>
    </citation>
    <scope>NUCLEOTIDE SEQUENCE</scope>
    <source>
        <strain evidence="10">U120</strain>
    </source>
</reference>
<feature type="binding site" evidence="7">
    <location>
        <position position="181"/>
    </location>
    <ligand>
        <name>L-glutamate</name>
        <dbReference type="ChEBI" id="CHEBI:29985"/>
    </ligand>
</feature>
<keyword evidence="1 7" id="KW-0436">Ligase</keyword>
<gene>
    <name evidence="7" type="primary">gluQ</name>
    <name evidence="10" type="ORF">GO608_17255</name>
</gene>
<keyword evidence="4 7" id="KW-0862">Zinc</keyword>
<dbReference type="InterPro" id="IPR020058">
    <property type="entry name" value="Glu/Gln-tRNA-synth_Ib_cat-dom"/>
</dbReference>
<dbReference type="InterPro" id="IPR000924">
    <property type="entry name" value="Glu/Gln-tRNA-synth"/>
</dbReference>
<proteinExistence type="inferred from homology"/>
<evidence type="ECO:0000256" key="2">
    <source>
        <dbReference type="ARBA" id="ARBA00022723"/>
    </source>
</evidence>